<gene>
    <name evidence="2" type="ORF">MGYG_01682</name>
</gene>
<dbReference type="STRING" id="535722.E5R2K3"/>
<dbReference type="VEuPathDB" id="FungiDB:MGYG_01682"/>
<dbReference type="InParanoid" id="E5R2K3"/>
<evidence type="ECO:0000256" key="1">
    <source>
        <dbReference type="SAM" id="MobiDB-lite"/>
    </source>
</evidence>
<evidence type="ECO:0000313" key="2">
    <source>
        <dbReference type="EMBL" id="EFQ98661.1"/>
    </source>
</evidence>
<proteinExistence type="predicted"/>
<feature type="compositionally biased region" description="Basic and acidic residues" evidence="1">
    <location>
        <begin position="96"/>
        <end position="105"/>
    </location>
</feature>
<dbReference type="RefSeq" id="XP_003177613.1">
    <property type="nucleotide sequence ID" value="XM_003177565.1"/>
</dbReference>
<sequence length="282" mass="31811">MESATDPLLYELDARGDITLTLNESTLEYEDDEDFFMAPALPASPYEIQRKRKRATLDLSRRLEGLPASSPLGLNLTMYGDDQPAEDPIYTQEPPAKGDEDKESVIQEDHASKPLPIRFLVSSKHLTLASPLFAAMLKPTWAEGAALYSQGTAVIPALSSSRDSLLLFLNVIHCRSRLIPQSIDIGQLCEIAQLADYYQSNDAFQFHFETWTQNSGNQPSELTRDSVRWLYISWVLKKRDLFTRVARVLHREAKAPLRVSKLSIPDTVIGEVKRPVIFPYQC</sequence>
<evidence type="ECO:0008006" key="4">
    <source>
        <dbReference type="Google" id="ProtNLM"/>
    </source>
</evidence>
<name>E5R2K3_ARTGP</name>
<dbReference type="AlphaFoldDB" id="E5R2K3"/>
<dbReference type="EMBL" id="DS989822">
    <property type="protein sequence ID" value="EFQ98661.1"/>
    <property type="molecule type" value="Genomic_DNA"/>
</dbReference>
<dbReference type="Proteomes" id="UP000002669">
    <property type="component" value="Unassembled WGS sequence"/>
</dbReference>
<keyword evidence="3" id="KW-1185">Reference proteome</keyword>
<reference evidence="3" key="1">
    <citation type="journal article" date="2012" name="MBio">
        <title>Comparative genome analysis of Trichophyton rubrum and related dermatophytes reveals candidate genes involved in infection.</title>
        <authorList>
            <person name="Martinez D.A."/>
            <person name="Oliver B.G."/>
            <person name="Graeser Y."/>
            <person name="Goldberg J.M."/>
            <person name="Li W."/>
            <person name="Martinez-Rossi N.M."/>
            <person name="Monod M."/>
            <person name="Shelest E."/>
            <person name="Barton R.C."/>
            <person name="Birch E."/>
            <person name="Brakhage A.A."/>
            <person name="Chen Z."/>
            <person name="Gurr S.J."/>
            <person name="Heiman D."/>
            <person name="Heitman J."/>
            <person name="Kosti I."/>
            <person name="Rossi A."/>
            <person name="Saif S."/>
            <person name="Samalova M."/>
            <person name="Saunders C.W."/>
            <person name="Shea T."/>
            <person name="Summerbell R.C."/>
            <person name="Xu J."/>
            <person name="Young S."/>
            <person name="Zeng Q."/>
            <person name="Birren B.W."/>
            <person name="Cuomo C.A."/>
            <person name="White T.C."/>
        </authorList>
    </citation>
    <scope>NUCLEOTIDE SEQUENCE [LARGE SCALE GENOMIC DNA]</scope>
    <source>
        <strain evidence="3">ATCC MYA-4604 / CBS 118893</strain>
    </source>
</reference>
<accession>E5R2K3</accession>
<evidence type="ECO:0000313" key="3">
    <source>
        <dbReference type="Proteomes" id="UP000002669"/>
    </source>
</evidence>
<protein>
    <recommendedName>
        <fullName evidence="4">BTB domain-containing protein</fullName>
    </recommendedName>
</protein>
<dbReference type="HOGENOM" id="CLU_031555_5_1_1"/>
<feature type="region of interest" description="Disordered" evidence="1">
    <location>
        <begin position="83"/>
        <end position="105"/>
    </location>
</feature>
<dbReference type="GeneID" id="10032948"/>
<organism evidence="3">
    <name type="scientific">Arthroderma gypseum (strain ATCC MYA-4604 / CBS 118893)</name>
    <name type="common">Microsporum gypseum</name>
    <dbReference type="NCBI Taxonomy" id="535722"/>
    <lineage>
        <taxon>Eukaryota</taxon>
        <taxon>Fungi</taxon>
        <taxon>Dikarya</taxon>
        <taxon>Ascomycota</taxon>
        <taxon>Pezizomycotina</taxon>
        <taxon>Eurotiomycetes</taxon>
        <taxon>Eurotiomycetidae</taxon>
        <taxon>Onygenales</taxon>
        <taxon>Arthrodermataceae</taxon>
        <taxon>Nannizzia</taxon>
    </lineage>
</organism>
<dbReference type="OrthoDB" id="4174417at2759"/>